<evidence type="ECO:0000313" key="3">
    <source>
        <dbReference type="Proteomes" id="UP000000304"/>
    </source>
</evidence>
<feature type="region of interest" description="Disordered" evidence="1">
    <location>
        <begin position="159"/>
        <end position="186"/>
    </location>
</feature>
<dbReference type="AlphaFoldDB" id="B4NU93"/>
<keyword evidence="3" id="KW-1185">Reference proteome</keyword>
<gene>
    <name evidence="2" type="primary">Dsim\GD24547</name>
    <name evidence="2" type="ORF">Dsim_GD24547</name>
</gene>
<organism evidence="2 3">
    <name type="scientific">Drosophila simulans</name>
    <name type="common">Fruit fly</name>
    <dbReference type="NCBI Taxonomy" id="7240"/>
    <lineage>
        <taxon>Eukaryota</taxon>
        <taxon>Metazoa</taxon>
        <taxon>Ecdysozoa</taxon>
        <taxon>Arthropoda</taxon>
        <taxon>Hexapoda</taxon>
        <taxon>Insecta</taxon>
        <taxon>Pterygota</taxon>
        <taxon>Neoptera</taxon>
        <taxon>Endopterygota</taxon>
        <taxon>Diptera</taxon>
        <taxon>Brachycera</taxon>
        <taxon>Muscomorpha</taxon>
        <taxon>Ephydroidea</taxon>
        <taxon>Drosophilidae</taxon>
        <taxon>Drosophila</taxon>
        <taxon>Sophophora</taxon>
    </lineage>
</organism>
<sequence>MTPLTPSGGSSTSGGKSRKSRAGKESQHYKESDILESPPMQYCASALSDKISDYEDVWSHDPSDRASLLTSFRPALDTAGGVMNRRPDLLAETPSTPTPTQQSHLTPCEEETTATANESSSQSLLQFSGDVPARSRAGLLLPNLSGQVPPVAMTQSMTAAEDDGGDTTPTAEGQANGASRSKQGSPFYAEPADALRQAGLTSAATAILRRQHRSQVLHASQRHSEPLKAGFGGSGNGAMLQPSDLEKLAGSLDELKPKPKVSQQQQQQQPTKRARNRIDHWQLDSSWEFMAKQDTGSHAGGDYDTAAIDWQEKENSLGRDSRADGQGKKRTLTIHQIIANRLPDLNLPELPHVLGQDKVGLGCDGSHKSFQSQIGCRLSSYDNVFSQNSFGGIDSAQSDDGTIFSEPWDSSQWDTFLPHDDATINSDTIHLSKCRPALSEDDTIIEELQSTKDGSNGSCNQDTLKANRNGAGHHKPNNTGNGKANSRPKVATILRNPSMRDREVLCE</sequence>
<reference evidence="2 3" key="1">
    <citation type="journal article" date="2007" name="Nature">
        <title>Evolution of genes and genomes on the Drosophila phylogeny.</title>
        <authorList>
            <consortium name="Drosophila 12 Genomes Consortium"/>
            <person name="Clark A.G."/>
            <person name="Eisen M.B."/>
            <person name="Smith D.R."/>
            <person name="Bergman C.M."/>
            <person name="Oliver B."/>
            <person name="Markow T.A."/>
            <person name="Kaufman T.C."/>
            <person name="Kellis M."/>
            <person name="Gelbart W."/>
            <person name="Iyer V.N."/>
            <person name="Pollard D.A."/>
            <person name="Sackton T.B."/>
            <person name="Larracuente A.M."/>
            <person name="Singh N.D."/>
            <person name="Abad J.P."/>
            <person name="Abt D.N."/>
            <person name="Adryan B."/>
            <person name="Aguade M."/>
            <person name="Akashi H."/>
            <person name="Anderson W.W."/>
            <person name="Aquadro C.F."/>
            <person name="Ardell D.H."/>
            <person name="Arguello R."/>
            <person name="Artieri C.G."/>
            <person name="Barbash D.A."/>
            <person name="Barker D."/>
            <person name="Barsanti P."/>
            <person name="Batterham P."/>
            <person name="Batzoglou S."/>
            <person name="Begun D."/>
            <person name="Bhutkar A."/>
            <person name="Blanco E."/>
            <person name="Bosak S.A."/>
            <person name="Bradley R.K."/>
            <person name="Brand A.D."/>
            <person name="Brent M.R."/>
            <person name="Brooks A.N."/>
            <person name="Brown R.H."/>
            <person name="Butlin R.K."/>
            <person name="Caggese C."/>
            <person name="Calvi B.R."/>
            <person name="Bernardo de Carvalho A."/>
            <person name="Caspi A."/>
            <person name="Castrezana S."/>
            <person name="Celniker S.E."/>
            <person name="Chang J.L."/>
            <person name="Chapple C."/>
            <person name="Chatterji S."/>
            <person name="Chinwalla A."/>
            <person name="Civetta A."/>
            <person name="Clifton S.W."/>
            <person name="Comeron J.M."/>
            <person name="Costello J.C."/>
            <person name="Coyne J.A."/>
            <person name="Daub J."/>
            <person name="David R.G."/>
            <person name="Delcher A.L."/>
            <person name="Delehaunty K."/>
            <person name="Do C.B."/>
            <person name="Ebling H."/>
            <person name="Edwards K."/>
            <person name="Eickbush T."/>
            <person name="Evans J.D."/>
            <person name="Filipski A."/>
            <person name="Findeiss S."/>
            <person name="Freyhult E."/>
            <person name="Fulton L."/>
            <person name="Fulton R."/>
            <person name="Garcia A.C."/>
            <person name="Gardiner A."/>
            <person name="Garfield D.A."/>
            <person name="Garvin B.E."/>
            <person name="Gibson G."/>
            <person name="Gilbert D."/>
            <person name="Gnerre S."/>
            <person name="Godfrey J."/>
            <person name="Good R."/>
            <person name="Gotea V."/>
            <person name="Gravely B."/>
            <person name="Greenberg A.J."/>
            <person name="Griffiths-Jones S."/>
            <person name="Gross S."/>
            <person name="Guigo R."/>
            <person name="Gustafson E.A."/>
            <person name="Haerty W."/>
            <person name="Hahn M.W."/>
            <person name="Halligan D.L."/>
            <person name="Halpern A.L."/>
            <person name="Halter G.M."/>
            <person name="Han M.V."/>
            <person name="Heger A."/>
            <person name="Hillier L."/>
            <person name="Hinrichs A.S."/>
            <person name="Holmes I."/>
            <person name="Hoskins R.A."/>
            <person name="Hubisz M.J."/>
            <person name="Hultmark D."/>
            <person name="Huntley M.A."/>
            <person name="Jaffe D.B."/>
            <person name="Jagadeeshan S."/>
            <person name="Jeck W.R."/>
            <person name="Johnson J."/>
            <person name="Jones C.D."/>
            <person name="Jordan W.C."/>
            <person name="Karpen G.H."/>
            <person name="Kataoka E."/>
            <person name="Keightley P.D."/>
            <person name="Kheradpour P."/>
            <person name="Kirkness E.F."/>
            <person name="Koerich L.B."/>
            <person name="Kristiansen K."/>
            <person name="Kudrna D."/>
            <person name="Kulathinal R.J."/>
            <person name="Kumar S."/>
            <person name="Kwok R."/>
            <person name="Lander E."/>
            <person name="Langley C.H."/>
            <person name="Lapoint R."/>
            <person name="Lazzaro B.P."/>
            <person name="Lee S.J."/>
            <person name="Levesque L."/>
            <person name="Li R."/>
            <person name="Lin C.F."/>
            <person name="Lin M.F."/>
            <person name="Lindblad-Toh K."/>
            <person name="Llopart A."/>
            <person name="Long M."/>
            <person name="Low L."/>
            <person name="Lozovsky E."/>
            <person name="Lu J."/>
            <person name="Luo M."/>
            <person name="Machado C.A."/>
            <person name="Makalowski W."/>
            <person name="Marzo M."/>
            <person name="Matsuda M."/>
            <person name="Matzkin L."/>
            <person name="McAllister B."/>
            <person name="McBride C.S."/>
            <person name="McKernan B."/>
            <person name="McKernan K."/>
            <person name="Mendez-Lago M."/>
            <person name="Minx P."/>
            <person name="Mollenhauer M.U."/>
            <person name="Montooth K."/>
            <person name="Mount S.M."/>
            <person name="Mu X."/>
            <person name="Myers E."/>
            <person name="Negre B."/>
            <person name="Newfeld S."/>
            <person name="Nielsen R."/>
            <person name="Noor M.A."/>
            <person name="O'Grady P."/>
            <person name="Pachter L."/>
            <person name="Papaceit M."/>
            <person name="Parisi M.J."/>
            <person name="Parisi M."/>
            <person name="Parts L."/>
            <person name="Pedersen J.S."/>
            <person name="Pesole G."/>
            <person name="Phillippy A.M."/>
            <person name="Ponting C.P."/>
            <person name="Pop M."/>
            <person name="Porcelli D."/>
            <person name="Powell J.R."/>
            <person name="Prohaska S."/>
            <person name="Pruitt K."/>
            <person name="Puig M."/>
            <person name="Quesneville H."/>
            <person name="Ram K.R."/>
            <person name="Rand D."/>
            <person name="Rasmussen M.D."/>
            <person name="Reed L.K."/>
            <person name="Reenan R."/>
            <person name="Reily A."/>
            <person name="Remington K.A."/>
            <person name="Rieger T.T."/>
            <person name="Ritchie M.G."/>
            <person name="Robin C."/>
            <person name="Rogers Y.H."/>
            <person name="Rohde C."/>
            <person name="Rozas J."/>
            <person name="Rubenfield M.J."/>
            <person name="Ruiz A."/>
            <person name="Russo S."/>
            <person name="Salzberg S.L."/>
            <person name="Sanchez-Gracia A."/>
            <person name="Saranga D.J."/>
            <person name="Sato H."/>
            <person name="Schaeffer S.W."/>
            <person name="Schatz M.C."/>
            <person name="Schlenke T."/>
            <person name="Schwartz R."/>
            <person name="Segarra C."/>
            <person name="Singh R.S."/>
            <person name="Sirot L."/>
            <person name="Sirota M."/>
            <person name="Sisneros N.B."/>
            <person name="Smith C.D."/>
            <person name="Smith T.F."/>
            <person name="Spieth J."/>
            <person name="Stage D.E."/>
            <person name="Stark A."/>
            <person name="Stephan W."/>
            <person name="Strausberg R.L."/>
            <person name="Strempel S."/>
            <person name="Sturgill D."/>
            <person name="Sutton G."/>
            <person name="Sutton G.G."/>
            <person name="Tao W."/>
            <person name="Teichmann S."/>
            <person name="Tobari Y.N."/>
            <person name="Tomimura Y."/>
            <person name="Tsolas J.M."/>
            <person name="Valente V.L."/>
            <person name="Venter E."/>
            <person name="Venter J.C."/>
            <person name="Vicario S."/>
            <person name="Vieira F.G."/>
            <person name="Vilella A.J."/>
            <person name="Villasante A."/>
            <person name="Walenz B."/>
            <person name="Wang J."/>
            <person name="Wasserman M."/>
            <person name="Watts T."/>
            <person name="Wilson D."/>
            <person name="Wilson R.K."/>
            <person name="Wing R.A."/>
            <person name="Wolfner M.F."/>
            <person name="Wong A."/>
            <person name="Wong G.K."/>
            <person name="Wu C.I."/>
            <person name="Wu G."/>
            <person name="Yamamoto D."/>
            <person name="Yang H.P."/>
            <person name="Yang S.P."/>
            <person name="Yorke J.A."/>
            <person name="Yoshida K."/>
            <person name="Zdobnov E."/>
            <person name="Zhang P."/>
            <person name="Zhang Y."/>
            <person name="Zimin A.V."/>
            <person name="Baldwin J."/>
            <person name="Abdouelleil A."/>
            <person name="Abdulkadir J."/>
            <person name="Abebe A."/>
            <person name="Abera B."/>
            <person name="Abreu J."/>
            <person name="Acer S.C."/>
            <person name="Aftuck L."/>
            <person name="Alexander A."/>
            <person name="An P."/>
            <person name="Anderson E."/>
            <person name="Anderson S."/>
            <person name="Arachi H."/>
            <person name="Azer M."/>
            <person name="Bachantsang P."/>
            <person name="Barry A."/>
            <person name="Bayul T."/>
            <person name="Berlin A."/>
            <person name="Bessette D."/>
            <person name="Bloom T."/>
            <person name="Blye J."/>
            <person name="Boguslavskiy L."/>
            <person name="Bonnet C."/>
            <person name="Boukhgalter B."/>
            <person name="Bourzgui I."/>
            <person name="Brown A."/>
            <person name="Cahill P."/>
            <person name="Channer S."/>
            <person name="Cheshatsang Y."/>
            <person name="Chuda L."/>
            <person name="Citroen M."/>
            <person name="Collymore A."/>
            <person name="Cooke P."/>
            <person name="Costello M."/>
            <person name="D'Aco K."/>
            <person name="Daza R."/>
            <person name="De Haan G."/>
            <person name="DeGray S."/>
            <person name="DeMaso C."/>
            <person name="Dhargay N."/>
            <person name="Dooley K."/>
            <person name="Dooley E."/>
            <person name="Doricent M."/>
            <person name="Dorje P."/>
            <person name="Dorjee K."/>
            <person name="Dupes A."/>
            <person name="Elong R."/>
            <person name="Falk J."/>
            <person name="Farina A."/>
            <person name="Faro S."/>
            <person name="Ferguson D."/>
            <person name="Fisher S."/>
            <person name="Foley C.D."/>
            <person name="Franke A."/>
            <person name="Friedrich D."/>
            <person name="Gadbois L."/>
            <person name="Gearin G."/>
            <person name="Gearin C.R."/>
            <person name="Giannoukos G."/>
            <person name="Goode T."/>
            <person name="Graham J."/>
            <person name="Grandbois E."/>
            <person name="Grewal S."/>
            <person name="Gyaltsen K."/>
            <person name="Hafez N."/>
            <person name="Hagos B."/>
            <person name="Hall J."/>
            <person name="Henson C."/>
            <person name="Hollinger A."/>
            <person name="Honan T."/>
            <person name="Huard M.D."/>
            <person name="Hughes L."/>
            <person name="Hurhula B."/>
            <person name="Husby M.E."/>
            <person name="Kamat A."/>
            <person name="Kanga B."/>
            <person name="Kashin S."/>
            <person name="Khazanovich D."/>
            <person name="Kisner P."/>
            <person name="Lance K."/>
            <person name="Lara M."/>
            <person name="Lee W."/>
            <person name="Lennon N."/>
            <person name="Letendre F."/>
            <person name="LeVine R."/>
            <person name="Lipovsky A."/>
            <person name="Liu X."/>
            <person name="Liu J."/>
            <person name="Liu S."/>
            <person name="Lokyitsang T."/>
            <person name="Lokyitsang Y."/>
            <person name="Lubonja R."/>
            <person name="Lui A."/>
            <person name="MacDonald P."/>
            <person name="Magnisalis V."/>
            <person name="Maru K."/>
            <person name="Matthews C."/>
            <person name="McCusker W."/>
            <person name="McDonough S."/>
            <person name="Mehta T."/>
            <person name="Meldrim J."/>
            <person name="Meneus L."/>
            <person name="Mihai O."/>
            <person name="Mihalev A."/>
            <person name="Mihova T."/>
            <person name="Mittelman R."/>
            <person name="Mlenga V."/>
            <person name="Montmayeur A."/>
            <person name="Mulrain L."/>
            <person name="Navidi A."/>
            <person name="Naylor J."/>
            <person name="Negash T."/>
            <person name="Nguyen T."/>
            <person name="Nguyen N."/>
            <person name="Nicol R."/>
            <person name="Norbu C."/>
            <person name="Norbu N."/>
            <person name="Novod N."/>
            <person name="O'Neill B."/>
            <person name="Osman S."/>
            <person name="Markiewicz E."/>
            <person name="Oyono O.L."/>
            <person name="Patti C."/>
            <person name="Phunkhang P."/>
            <person name="Pierre F."/>
            <person name="Priest M."/>
            <person name="Raghuraman S."/>
            <person name="Rege F."/>
            <person name="Reyes R."/>
            <person name="Rise C."/>
            <person name="Rogov P."/>
            <person name="Ross K."/>
            <person name="Ryan E."/>
            <person name="Settipalli S."/>
            <person name="Shea T."/>
            <person name="Sherpa N."/>
            <person name="Shi L."/>
            <person name="Shih D."/>
            <person name="Sparrow T."/>
            <person name="Spaulding J."/>
            <person name="Stalker J."/>
            <person name="Stange-Thomann N."/>
            <person name="Stavropoulos S."/>
            <person name="Stone C."/>
            <person name="Strader C."/>
            <person name="Tesfaye S."/>
            <person name="Thomson T."/>
            <person name="Thoulutsang Y."/>
            <person name="Thoulutsang D."/>
            <person name="Topham K."/>
            <person name="Topping I."/>
            <person name="Tsamla T."/>
            <person name="Vassiliev H."/>
            <person name="Vo A."/>
            <person name="Wangchuk T."/>
            <person name="Wangdi T."/>
            <person name="Weiand M."/>
            <person name="Wilkinson J."/>
            <person name="Wilson A."/>
            <person name="Yadav S."/>
            <person name="Young G."/>
            <person name="Yu Q."/>
            <person name="Zembek L."/>
            <person name="Zhong D."/>
            <person name="Zimmer A."/>
            <person name="Zwirko Z."/>
            <person name="Jaffe D.B."/>
            <person name="Alvarez P."/>
            <person name="Brockman W."/>
            <person name="Butler J."/>
            <person name="Chin C."/>
            <person name="Gnerre S."/>
            <person name="Grabherr M."/>
            <person name="Kleber M."/>
            <person name="Mauceli E."/>
            <person name="MacCallum I."/>
        </authorList>
    </citation>
    <scope>NUCLEOTIDE SEQUENCE [LARGE SCALE GENOMIC DNA]</scope>
    <source>
        <strain evidence="3">white501</strain>
    </source>
</reference>
<feature type="compositionally biased region" description="Low complexity" evidence="1">
    <location>
        <begin position="113"/>
        <end position="123"/>
    </location>
</feature>
<accession>B4NU93</accession>
<feature type="region of interest" description="Disordered" evidence="1">
    <location>
        <begin position="213"/>
        <end position="242"/>
    </location>
</feature>
<feature type="compositionally biased region" description="Polar residues" evidence="1">
    <location>
        <begin position="167"/>
        <end position="184"/>
    </location>
</feature>
<dbReference type="Proteomes" id="UP000000304">
    <property type="component" value="Unassembled WGS sequence"/>
</dbReference>
<name>B4NU93_DROSI</name>
<dbReference type="HOGENOM" id="CLU_537791_0_0_1"/>
<evidence type="ECO:0000256" key="1">
    <source>
        <dbReference type="SAM" id="MobiDB-lite"/>
    </source>
</evidence>
<proteinExistence type="predicted"/>
<dbReference type="STRING" id="7240.B4NU93"/>
<feature type="compositionally biased region" description="Basic and acidic residues" evidence="1">
    <location>
        <begin position="22"/>
        <end position="33"/>
    </location>
</feature>
<evidence type="ECO:0000313" key="2">
    <source>
        <dbReference type="EMBL" id="EDX16540.1"/>
    </source>
</evidence>
<dbReference type="OrthoDB" id="21085at2759"/>
<dbReference type="EMBL" id="CH983774">
    <property type="protein sequence ID" value="EDX16540.1"/>
    <property type="molecule type" value="Genomic_DNA"/>
</dbReference>
<feature type="region of interest" description="Disordered" evidence="1">
    <location>
        <begin position="450"/>
        <end position="490"/>
    </location>
</feature>
<feature type="region of interest" description="Disordered" evidence="1">
    <location>
        <begin position="78"/>
        <end position="129"/>
    </location>
</feature>
<feature type="compositionally biased region" description="Polar residues" evidence="1">
    <location>
        <begin position="451"/>
        <end position="466"/>
    </location>
</feature>
<feature type="compositionally biased region" description="Low complexity" evidence="1">
    <location>
        <begin position="93"/>
        <end position="103"/>
    </location>
</feature>
<dbReference type="PhylomeDB" id="B4NU93"/>
<feature type="region of interest" description="Disordered" evidence="1">
    <location>
        <begin position="257"/>
        <end position="277"/>
    </location>
</feature>
<feature type="region of interest" description="Disordered" evidence="1">
    <location>
        <begin position="1"/>
        <end position="40"/>
    </location>
</feature>
<protein>
    <submittedName>
        <fullName evidence="2">GD24547</fullName>
    </submittedName>
</protein>